<dbReference type="InterPro" id="IPR050194">
    <property type="entry name" value="Glycosyltransferase_grp1"/>
</dbReference>
<accession>A0ABP5B1V0</accession>
<dbReference type="PANTHER" id="PTHR45947:SF3">
    <property type="entry name" value="SULFOQUINOVOSYL TRANSFERASE SQD2"/>
    <property type="match status" value="1"/>
</dbReference>
<organism evidence="4 5">
    <name type="scientific">Microbacterium aoyamense</name>
    <dbReference type="NCBI Taxonomy" id="344166"/>
    <lineage>
        <taxon>Bacteria</taxon>
        <taxon>Bacillati</taxon>
        <taxon>Actinomycetota</taxon>
        <taxon>Actinomycetes</taxon>
        <taxon>Micrococcales</taxon>
        <taxon>Microbacteriaceae</taxon>
        <taxon>Microbacterium</taxon>
    </lineage>
</organism>
<protein>
    <recommendedName>
        <fullName evidence="1">D-inositol 3-phosphate glycosyltransferase</fullName>
    </recommendedName>
</protein>
<gene>
    <name evidence="4" type="ORF">GCM10009775_18220</name>
</gene>
<keyword evidence="2" id="KW-0808">Transferase</keyword>
<evidence type="ECO:0000256" key="2">
    <source>
        <dbReference type="ARBA" id="ARBA00022679"/>
    </source>
</evidence>
<evidence type="ECO:0000256" key="1">
    <source>
        <dbReference type="ARBA" id="ARBA00021292"/>
    </source>
</evidence>
<sequence length="396" mass="42757">MAIAYDCLYPYSTGGGERLYRSYAEILARRGAAVDYLTAVQWEERPAREPFTIAAISGRLRLYDREGVRRTPAALAFAWSLFRGLARRRGAYDAVLVSGLPVLNVFAARAALAGSGTPLVVDYLEVWGRDQWVRYAGVVTGTIAWMLQRLAVALTPIATCHSQLTARQLRAEGLRGRLLVSPGLIEGRSEHAATASAAEPPYVLYAGRHIPDKQVEVLPAAVARARESVPGLRLVVLGSGPSTDDVLRAVAEVSGQEWTQRPGFVSQEELDGLMAHAACLVNPSRREGYGLVVVEASAHGTPVVLVDHDENAATELVEPGVNGFIAASERPDDLADAIVRAVRGGPALRAKTRAWYDEAVTTRTVERTVEGILAALDEQNDSGDTARRSRSREGHS</sequence>
<dbReference type="Proteomes" id="UP001501343">
    <property type="component" value="Unassembled WGS sequence"/>
</dbReference>
<reference evidence="5" key="1">
    <citation type="journal article" date="2019" name="Int. J. Syst. Evol. Microbiol.">
        <title>The Global Catalogue of Microorganisms (GCM) 10K type strain sequencing project: providing services to taxonomists for standard genome sequencing and annotation.</title>
        <authorList>
            <consortium name="The Broad Institute Genomics Platform"/>
            <consortium name="The Broad Institute Genome Sequencing Center for Infectious Disease"/>
            <person name="Wu L."/>
            <person name="Ma J."/>
        </authorList>
    </citation>
    <scope>NUCLEOTIDE SEQUENCE [LARGE SCALE GENOMIC DNA]</scope>
    <source>
        <strain evidence="5">JCM 14900</strain>
    </source>
</reference>
<dbReference type="InterPro" id="IPR001296">
    <property type="entry name" value="Glyco_trans_1"/>
</dbReference>
<dbReference type="PANTHER" id="PTHR45947">
    <property type="entry name" value="SULFOQUINOVOSYL TRANSFERASE SQD2"/>
    <property type="match status" value="1"/>
</dbReference>
<name>A0ABP5B1V0_9MICO</name>
<dbReference type="Pfam" id="PF00534">
    <property type="entry name" value="Glycos_transf_1"/>
    <property type="match status" value="1"/>
</dbReference>
<dbReference type="CDD" id="cd03801">
    <property type="entry name" value="GT4_PimA-like"/>
    <property type="match status" value="1"/>
</dbReference>
<evidence type="ECO:0000259" key="3">
    <source>
        <dbReference type="Pfam" id="PF00534"/>
    </source>
</evidence>
<proteinExistence type="predicted"/>
<feature type="domain" description="Glycosyl transferase family 1" evidence="3">
    <location>
        <begin position="191"/>
        <end position="345"/>
    </location>
</feature>
<evidence type="ECO:0000313" key="4">
    <source>
        <dbReference type="EMBL" id="GAA1926405.1"/>
    </source>
</evidence>
<evidence type="ECO:0000313" key="5">
    <source>
        <dbReference type="Proteomes" id="UP001501343"/>
    </source>
</evidence>
<dbReference type="SUPFAM" id="SSF53756">
    <property type="entry name" value="UDP-Glycosyltransferase/glycogen phosphorylase"/>
    <property type="match status" value="1"/>
</dbReference>
<dbReference type="EMBL" id="BAAAOF010000003">
    <property type="protein sequence ID" value="GAA1926405.1"/>
    <property type="molecule type" value="Genomic_DNA"/>
</dbReference>
<comment type="caution">
    <text evidence="4">The sequence shown here is derived from an EMBL/GenBank/DDBJ whole genome shotgun (WGS) entry which is preliminary data.</text>
</comment>
<keyword evidence="5" id="KW-1185">Reference proteome</keyword>
<dbReference type="Gene3D" id="3.40.50.2000">
    <property type="entry name" value="Glycogen Phosphorylase B"/>
    <property type="match status" value="2"/>
</dbReference>